<dbReference type="AlphaFoldDB" id="A0A0E0ETB7"/>
<dbReference type="Gramene" id="OMERI09G11030.2">
    <property type="protein sequence ID" value="OMERI09G11030.2"/>
    <property type="gene ID" value="OMERI09G11030"/>
</dbReference>
<dbReference type="EnsemblPlants" id="OMERI09G11030.2">
    <property type="protein sequence ID" value="OMERI09G11030.2"/>
    <property type="gene ID" value="OMERI09G11030"/>
</dbReference>
<protein>
    <submittedName>
        <fullName evidence="2">Uncharacterized protein</fullName>
    </submittedName>
</protein>
<keyword evidence="1" id="KW-0812">Transmembrane</keyword>
<proteinExistence type="predicted"/>
<feature type="transmembrane region" description="Helical" evidence="1">
    <location>
        <begin position="62"/>
        <end position="83"/>
    </location>
</feature>
<evidence type="ECO:0000256" key="1">
    <source>
        <dbReference type="SAM" id="Phobius"/>
    </source>
</evidence>
<keyword evidence="1" id="KW-1133">Transmembrane helix</keyword>
<dbReference type="Proteomes" id="UP000008021">
    <property type="component" value="Chromosome 9"/>
</dbReference>
<feature type="transmembrane region" description="Helical" evidence="1">
    <location>
        <begin position="31"/>
        <end position="50"/>
    </location>
</feature>
<keyword evidence="3" id="KW-1185">Reference proteome</keyword>
<keyword evidence="1" id="KW-0472">Membrane</keyword>
<evidence type="ECO:0000313" key="3">
    <source>
        <dbReference type="Proteomes" id="UP000008021"/>
    </source>
</evidence>
<evidence type="ECO:0000313" key="2">
    <source>
        <dbReference type="EnsemblPlants" id="OMERI09G11030.2"/>
    </source>
</evidence>
<name>A0A0E0ETB7_9ORYZ</name>
<reference evidence="2" key="1">
    <citation type="submission" date="2015-04" db="UniProtKB">
        <authorList>
            <consortium name="EnsemblPlants"/>
        </authorList>
    </citation>
    <scope>IDENTIFICATION</scope>
</reference>
<organism evidence="2">
    <name type="scientific">Oryza meridionalis</name>
    <dbReference type="NCBI Taxonomy" id="40149"/>
    <lineage>
        <taxon>Eukaryota</taxon>
        <taxon>Viridiplantae</taxon>
        <taxon>Streptophyta</taxon>
        <taxon>Embryophyta</taxon>
        <taxon>Tracheophyta</taxon>
        <taxon>Spermatophyta</taxon>
        <taxon>Magnoliopsida</taxon>
        <taxon>Liliopsida</taxon>
        <taxon>Poales</taxon>
        <taxon>Poaceae</taxon>
        <taxon>BOP clade</taxon>
        <taxon>Oryzoideae</taxon>
        <taxon>Oryzeae</taxon>
        <taxon>Oryzinae</taxon>
        <taxon>Oryza</taxon>
    </lineage>
</organism>
<accession>A0A0E0ETB7</accession>
<reference evidence="2" key="2">
    <citation type="submission" date="2018-05" db="EMBL/GenBank/DDBJ databases">
        <title>OmerRS3 (Oryza meridionalis Reference Sequence Version 3).</title>
        <authorList>
            <person name="Zhang J."/>
            <person name="Kudrna D."/>
            <person name="Lee S."/>
            <person name="Talag J."/>
            <person name="Welchert J."/>
            <person name="Wing R.A."/>
        </authorList>
    </citation>
    <scope>NUCLEOTIDE SEQUENCE [LARGE SCALE GENOMIC DNA]</scope>
    <source>
        <strain evidence="2">cv. OR44</strain>
    </source>
</reference>
<dbReference type="HOGENOM" id="CLU_2030454_0_0_1"/>
<sequence>MLESLRAWAFMILSMLAVQPYSPTLELLLEFLLPLLLVLALIKLQTFLGGRDELLALKLLKLANSFLLPLLLVLALIKLQTFLGGRDELLALKLLKLANSVLINGINHQENRRDKKQNKRYS</sequence>